<dbReference type="InterPro" id="IPR001123">
    <property type="entry name" value="LeuE-type"/>
</dbReference>
<dbReference type="AlphaFoldDB" id="A0A4Q2RHC8"/>
<dbReference type="EMBL" id="QYBC01000005">
    <property type="protein sequence ID" value="RYB06058.1"/>
    <property type="molecule type" value="Genomic_DNA"/>
</dbReference>
<protein>
    <recommendedName>
        <fullName evidence="9">LysE family translocator</fullName>
    </recommendedName>
</protein>
<reference evidence="7 8" key="1">
    <citation type="submission" date="2018-09" db="EMBL/GenBank/DDBJ databases">
        <authorList>
            <person name="Grouzdev D.S."/>
            <person name="Krutkina M.S."/>
        </authorList>
    </citation>
    <scope>NUCLEOTIDE SEQUENCE [LARGE SCALE GENOMIC DNA]</scope>
    <source>
        <strain evidence="7 8">RmlP001</strain>
    </source>
</reference>
<evidence type="ECO:0000256" key="3">
    <source>
        <dbReference type="ARBA" id="ARBA00022692"/>
    </source>
</evidence>
<dbReference type="PANTHER" id="PTHR30086:SF19">
    <property type="entry name" value="THREONINE EFFLUX PROTEIN"/>
    <property type="match status" value="1"/>
</dbReference>
<sequence length="119" mass="12378">MAATSHEKVTLTLAPQLLTLSAVFLLACISPGPDFTAVTSNALADRLRGLGVAVGVAVACTIWATLAMFGLGLLLTKIAWLHEAVRLGGAAYLHYLGVKMLLGARHPPAGMQVEATRNA</sequence>
<keyword evidence="2" id="KW-1003">Cell membrane</keyword>
<evidence type="ECO:0000256" key="2">
    <source>
        <dbReference type="ARBA" id="ARBA00022475"/>
    </source>
</evidence>
<dbReference type="Pfam" id="PF01810">
    <property type="entry name" value="LysE"/>
    <property type="match status" value="1"/>
</dbReference>
<evidence type="ECO:0000313" key="8">
    <source>
        <dbReference type="Proteomes" id="UP000289411"/>
    </source>
</evidence>
<gene>
    <name evidence="7" type="ORF">D3272_07655</name>
</gene>
<proteinExistence type="predicted"/>
<evidence type="ECO:0000256" key="4">
    <source>
        <dbReference type="ARBA" id="ARBA00022989"/>
    </source>
</evidence>
<dbReference type="Proteomes" id="UP000289411">
    <property type="component" value="Unassembled WGS sequence"/>
</dbReference>
<dbReference type="GO" id="GO:0005886">
    <property type="term" value="C:plasma membrane"/>
    <property type="evidence" value="ECO:0007669"/>
    <property type="project" value="UniProtKB-SubCell"/>
</dbReference>
<keyword evidence="8" id="KW-1185">Reference proteome</keyword>
<name>A0A4Q2RHC8_9HYPH</name>
<keyword evidence="3 6" id="KW-0812">Transmembrane</keyword>
<evidence type="ECO:0000256" key="5">
    <source>
        <dbReference type="ARBA" id="ARBA00023136"/>
    </source>
</evidence>
<dbReference type="PANTHER" id="PTHR30086">
    <property type="entry name" value="ARGININE EXPORTER PROTEIN ARGO"/>
    <property type="match status" value="1"/>
</dbReference>
<evidence type="ECO:0000256" key="6">
    <source>
        <dbReference type="SAM" id="Phobius"/>
    </source>
</evidence>
<dbReference type="GO" id="GO:0015171">
    <property type="term" value="F:amino acid transmembrane transporter activity"/>
    <property type="evidence" value="ECO:0007669"/>
    <property type="project" value="TreeGrafter"/>
</dbReference>
<keyword evidence="4 6" id="KW-1133">Transmembrane helix</keyword>
<feature type="transmembrane region" description="Helical" evidence="6">
    <location>
        <begin position="52"/>
        <end position="76"/>
    </location>
</feature>
<evidence type="ECO:0000256" key="1">
    <source>
        <dbReference type="ARBA" id="ARBA00004651"/>
    </source>
</evidence>
<evidence type="ECO:0008006" key="9">
    <source>
        <dbReference type="Google" id="ProtNLM"/>
    </source>
</evidence>
<evidence type="ECO:0000313" key="7">
    <source>
        <dbReference type="EMBL" id="RYB06058.1"/>
    </source>
</evidence>
<dbReference type="OrthoDB" id="7346064at2"/>
<organism evidence="7 8">
    <name type="scientific">Lichenibacterium ramalinae</name>
    <dbReference type="NCBI Taxonomy" id="2316527"/>
    <lineage>
        <taxon>Bacteria</taxon>
        <taxon>Pseudomonadati</taxon>
        <taxon>Pseudomonadota</taxon>
        <taxon>Alphaproteobacteria</taxon>
        <taxon>Hyphomicrobiales</taxon>
        <taxon>Lichenihabitantaceae</taxon>
        <taxon>Lichenibacterium</taxon>
    </lineage>
</organism>
<comment type="subcellular location">
    <subcellularLocation>
        <location evidence="1">Cell membrane</location>
        <topology evidence="1">Multi-pass membrane protein</topology>
    </subcellularLocation>
</comment>
<accession>A0A4Q2RHC8</accession>
<comment type="caution">
    <text evidence="7">The sequence shown here is derived from an EMBL/GenBank/DDBJ whole genome shotgun (WGS) entry which is preliminary data.</text>
</comment>
<reference evidence="7 8" key="2">
    <citation type="submission" date="2019-02" db="EMBL/GenBank/DDBJ databases">
        <title>'Lichenibacterium ramalinii' gen. nov. sp. nov., 'Lichenibacterium minor' gen. nov. sp. nov.</title>
        <authorList>
            <person name="Pankratov T."/>
        </authorList>
    </citation>
    <scope>NUCLEOTIDE SEQUENCE [LARGE SCALE GENOMIC DNA]</scope>
    <source>
        <strain evidence="7 8">RmlP001</strain>
    </source>
</reference>
<keyword evidence="5 6" id="KW-0472">Membrane</keyword>